<reference evidence="1 2" key="1">
    <citation type="submission" date="2018-05" db="EMBL/GenBank/DDBJ databases">
        <title>A metagenomic window into the 2 km-deep terrestrial subsurface aquifer revealed taxonomically and functionally diverse microbial community comprising novel uncultured bacterial lineages.</title>
        <authorList>
            <person name="Kadnikov V.V."/>
            <person name="Mardanov A.V."/>
            <person name="Beletsky A.V."/>
            <person name="Banks D."/>
            <person name="Pimenov N.V."/>
            <person name="Frank Y.A."/>
            <person name="Karnachuk O.V."/>
            <person name="Ravin N.V."/>
        </authorList>
    </citation>
    <scope>NUCLEOTIDE SEQUENCE [LARGE SCALE GENOMIC DNA]</scope>
    <source>
        <strain evidence="1">BY</strain>
    </source>
</reference>
<name>A0A2Z4Y4V1_SUMC1</name>
<proteinExistence type="predicted"/>
<evidence type="ECO:0000313" key="2">
    <source>
        <dbReference type="Proteomes" id="UP000262583"/>
    </source>
</evidence>
<gene>
    <name evidence="1" type="ORF">BRCON_1464</name>
</gene>
<protein>
    <submittedName>
        <fullName evidence="1">Uncharacterized protein</fullName>
    </submittedName>
</protein>
<dbReference type="KEGG" id="schv:BRCON_1464"/>
<accession>A0A2Z4Y4V1</accession>
<sequence>MAVTIEASFRRARCICTGLRQKKTAVRAFQLLTADVVFPGPDA</sequence>
<evidence type="ECO:0000313" key="1">
    <source>
        <dbReference type="EMBL" id="AXA36241.1"/>
    </source>
</evidence>
<organism evidence="1 2">
    <name type="scientific">Sumerlaea chitinivorans</name>
    <dbReference type="NCBI Taxonomy" id="2250252"/>
    <lineage>
        <taxon>Bacteria</taxon>
        <taxon>Candidatus Sumerlaeota</taxon>
        <taxon>Candidatus Sumerlaeia</taxon>
        <taxon>Candidatus Sumerlaeales</taxon>
        <taxon>Candidatus Sumerlaeaceae</taxon>
        <taxon>Candidatus Sumerlaea</taxon>
    </lineage>
</organism>
<dbReference type="AlphaFoldDB" id="A0A2Z4Y4V1"/>
<dbReference type="EMBL" id="CP030759">
    <property type="protein sequence ID" value="AXA36241.1"/>
    <property type="molecule type" value="Genomic_DNA"/>
</dbReference>
<dbReference type="Proteomes" id="UP000262583">
    <property type="component" value="Chromosome"/>
</dbReference>